<keyword evidence="4 10" id="KW-0812">Transmembrane</keyword>
<gene>
    <name evidence="12" type="ORF">BU26DRAFT_529635</name>
</gene>
<dbReference type="Pfam" id="PF01061">
    <property type="entry name" value="ABC2_membrane"/>
    <property type="match status" value="1"/>
</dbReference>
<dbReference type="GO" id="GO:0005524">
    <property type="term" value="F:ATP binding"/>
    <property type="evidence" value="ECO:0007669"/>
    <property type="project" value="UniProtKB-KW"/>
</dbReference>
<dbReference type="GeneID" id="54584241"/>
<feature type="transmembrane region" description="Helical" evidence="10">
    <location>
        <begin position="1102"/>
        <end position="1124"/>
    </location>
</feature>
<dbReference type="GO" id="GO:0016887">
    <property type="term" value="F:ATP hydrolysis activity"/>
    <property type="evidence" value="ECO:0007669"/>
    <property type="project" value="InterPro"/>
</dbReference>
<feature type="domain" description="ABC transporter" evidence="11">
    <location>
        <begin position="40"/>
        <end position="284"/>
    </location>
</feature>
<accession>A0A6A6IPZ7</accession>
<dbReference type="InterPro" id="IPR013525">
    <property type="entry name" value="ABC2_TM"/>
</dbReference>
<evidence type="ECO:0000256" key="1">
    <source>
        <dbReference type="ARBA" id="ARBA00004141"/>
    </source>
</evidence>
<evidence type="ECO:0000259" key="11">
    <source>
        <dbReference type="PROSITE" id="PS50893"/>
    </source>
</evidence>
<evidence type="ECO:0000313" key="12">
    <source>
        <dbReference type="EMBL" id="KAF2252615.1"/>
    </source>
</evidence>
<dbReference type="SUPFAM" id="SSF52540">
    <property type="entry name" value="P-loop containing nucleoside triphosphate hydrolases"/>
    <property type="match status" value="2"/>
</dbReference>
<sequence length="1260" mass="140449">MDDNPSARPGVTFHNLNVFGLSSVDEYQHTAASYLLAVPKSIARLFRRRDTTRAHILHDFSGKVQHGGMILVLGRPGSGCSTFLKVLAGELPGLHVAAWSRVLCDGFPHTRGGLEGNAIYLSELDVHFPELTLGQTLTFAAATQGTRSSMSSDAREVGREVAAKFNLNAAYNSPIGNAMIRGLSGGEKRRTSIAEVFISESRLQCWDNSTRGLDSSTALSFVQLLRSCTINTQAAVMMSIYQASNAIYENFDKVMLLHEGYQIYFGPTELAVGYFFDLGFEKPARATTADFLTSVTHPAERRIREGYEDRVPRDMAKALLEQITSAEETGQHGQRRHDTAEPQSQNNAYKIPIRSQIGLCIQLGCQRLRNHYVPPLAAIIGNTIIAIVIGSVYYDLPEGTDGMDKRAVLLFFSLMINAYAPAFDVLAMWAQRPIVEKRHRYAFYRPFTDSIASIICDLPTKLATAIMFNVPLYFMTNLRRSAGALFTYLVFLIATILTMSMFFRTVGSLSKTVEQSMVPSSMVILIFSAYTGYIIPAKDMVPWLAWLRRLNPIAFAYESLMINEFANRRFPCARIIPFGVGYSEGDMNGKICAVIGAVPGQIDINGSAYIARIYSYHAAHLWRNLGIILAMLIIFCGIHLVATEYIPAQCSRGEVLLYQRGRKTHTKLENDAEAGYSDSPQDTATEMVDVDGKEDGCVTSTRSQLQERRAVFHWSRVDYSIQIKKNTRKILQNVEGWVRPGSLTALMGVTGAGKTSLLDSLAYRTMVGEVKGDIYLGSEVPDANFQRKVGYVQQEDIHVPTTTVREALEFSARLRRPDNGPDDIRRILELLEMTSYVDAVVGVPGEVEMVAKLQLLLFLDEATSGLDSQTAWSICMLLRKLANSGQAILITIHQPSSQLFELFDRLLLLDHLGRVAYFGDIGNDASTVIEYFERDGSVKCDGYKNPAEWILNVTSNAKDAGSASRDRATAWNEKWAQSTERQDVLRQIAAFKQSPAGSKNVSALSHERQYAASFTTQFRVATRRVFQEYWRDPVYLYCKGALCAVTVSKTFAPWKAYTDMMQALLNVIPRLIAGRSLFEARERRSKSYSWTVFIAANVLVELFWQTIASVLFFWLSLVFCGVLVPSKDLPQFWHFVYRASPLTYFIDGTVVAGLANTAIRCSDVEMLHISPPTGRTCGDYLNRWIDMAGGYVENPAATHDCEYCQVSDTNILLSNIGISTGDRWHNFAYLTGEAIEVIALDFKNPVGRVGRIYTNQTVEC</sequence>
<dbReference type="OrthoDB" id="245989at2759"/>
<evidence type="ECO:0000256" key="5">
    <source>
        <dbReference type="ARBA" id="ARBA00022741"/>
    </source>
</evidence>
<dbReference type="Pfam" id="PF00005">
    <property type="entry name" value="ABC_tran"/>
    <property type="match status" value="2"/>
</dbReference>
<feature type="transmembrane region" description="Helical" evidence="10">
    <location>
        <begin position="408"/>
        <end position="430"/>
    </location>
</feature>
<dbReference type="PANTHER" id="PTHR19241">
    <property type="entry name" value="ATP-BINDING CASSETTE TRANSPORTER"/>
    <property type="match status" value="1"/>
</dbReference>
<dbReference type="InterPro" id="IPR010929">
    <property type="entry name" value="PDR_CDR_ABC"/>
</dbReference>
<dbReference type="SMART" id="SM00382">
    <property type="entry name" value="AAA"/>
    <property type="match status" value="2"/>
</dbReference>
<feature type="transmembrane region" description="Helical" evidence="10">
    <location>
        <begin position="516"/>
        <end position="535"/>
    </location>
</feature>
<dbReference type="InterPro" id="IPR027417">
    <property type="entry name" value="P-loop_NTPase"/>
</dbReference>
<feature type="transmembrane region" description="Helical" evidence="10">
    <location>
        <begin position="621"/>
        <end position="642"/>
    </location>
</feature>
<keyword evidence="13" id="KW-1185">Reference proteome</keyword>
<dbReference type="GO" id="GO:0016020">
    <property type="term" value="C:membrane"/>
    <property type="evidence" value="ECO:0007669"/>
    <property type="project" value="UniProtKB-SubCell"/>
</dbReference>
<keyword evidence="6" id="KW-0067">ATP-binding</keyword>
<dbReference type="InterPro" id="IPR003593">
    <property type="entry name" value="AAA+_ATPase"/>
</dbReference>
<keyword evidence="7 10" id="KW-1133">Transmembrane helix</keyword>
<dbReference type="PROSITE" id="PS50893">
    <property type="entry name" value="ABC_TRANSPORTER_2"/>
    <property type="match status" value="2"/>
</dbReference>
<evidence type="ECO:0000256" key="6">
    <source>
        <dbReference type="ARBA" id="ARBA00022840"/>
    </source>
</evidence>
<dbReference type="Proteomes" id="UP000800094">
    <property type="component" value="Unassembled WGS sequence"/>
</dbReference>
<evidence type="ECO:0000256" key="9">
    <source>
        <dbReference type="SAM" id="MobiDB-lite"/>
    </source>
</evidence>
<comment type="similarity">
    <text evidence="2">Belongs to the ABC transporter superfamily. ABCG family. PDR (TC 3.A.1.205) subfamily.</text>
</comment>
<dbReference type="Pfam" id="PF06422">
    <property type="entry name" value="PDR_CDR"/>
    <property type="match status" value="1"/>
</dbReference>
<comment type="subcellular location">
    <subcellularLocation>
        <location evidence="1">Membrane</location>
        <topology evidence="1">Multi-pass membrane protein</topology>
    </subcellularLocation>
</comment>
<evidence type="ECO:0000256" key="4">
    <source>
        <dbReference type="ARBA" id="ARBA00022692"/>
    </source>
</evidence>
<feature type="transmembrane region" description="Helical" evidence="10">
    <location>
        <begin position="372"/>
        <end position="396"/>
    </location>
</feature>
<evidence type="ECO:0000256" key="3">
    <source>
        <dbReference type="ARBA" id="ARBA00022448"/>
    </source>
</evidence>
<dbReference type="RefSeq" id="XP_033687619.1">
    <property type="nucleotide sequence ID" value="XM_033830911.1"/>
</dbReference>
<feature type="region of interest" description="Disordered" evidence="9">
    <location>
        <begin position="326"/>
        <end position="346"/>
    </location>
</feature>
<reference evidence="12" key="1">
    <citation type="journal article" date="2020" name="Stud. Mycol.">
        <title>101 Dothideomycetes genomes: a test case for predicting lifestyles and emergence of pathogens.</title>
        <authorList>
            <person name="Haridas S."/>
            <person name="Albert R."/>
            <person name="Binder M."/>
            <person name="Bloem J."/>
            <person name="Labutti K."/>
            <person name="Salamov A."/>
            <person name="Andreopoulos B."/>
            <person name="Baker S."/>
            <person name="Barry K."/>
            <person name="Bills G."/>
            <person name="Bluhm B."/>
            <person name="Cannon C."/>
            <person name="Castanera R."/>
            <person name="Culley D."/>
            <person name="Daum C."/>
            <person name="Ezra D."/>
            <person name="Gonzalez J."/>
            <person name="Henrissat B."/>
            <person name="Kuo A."/>
            <person name="Liang C."/>
            <person name="Lipzen A."/>
            <person name="Lutzoni F."/>
            <person name="Magnuson J."/>
            <person name="Mondo S."/>
            <person name="Nolan M."/>
            <person name="Ohm R."/>
            <person name="Pangilinan J."/>
            <person name="Park H.-J."/>
            <person name="Ramirez L."/>
            <person name="Alfaro M."/>
            <person name="Sun H."/>
            <person name="Tritt A."/>
            <person name="Yoshinaga Y."/>
            <person name="Zwiers L.-H."/>
            <person name="Turgeon B."/>
            <person name="Goodwin S."/>
            <person name="Spatafora J."/>
            <person name="Crous P."/>
            <person name="Grigoriev I."/>
        </authorList>
    </citation>
    <scope>NUCLEOTIDE SEQUENCE</scope>
    <source>
        <strain evidence="12">CBS 122368</strain>
    </source>
</reference>
<keyword evidence="5" id="KW-0547">Nucleotide-binding</keyword>
<keyword evidence="8 10" id="KW-0472">Membrane</keyword>
<name>A0A6A6IPZ7_9PLEO</name>
<dbReference type="GO" id="GO:0140359">
    <property type="term" value="F:ABC-type transporter activity"/>
    <property type="evidence" value="ECO:0007669"/>
    <property type="project" value="InterPro"/>
</dbReference>
<organism evidence="12 13">
    <name type="scientific">Trematosphaeria pertusa</name>
    <dbReference type="NCBI Taxonomy" id="390896"/>
    <lineage>
        <taxon>Eukaryota</taxon>
        <taxon>Fungi</taxon>
        <taxon>Dikarya</taxon>
        <taxon>Ascomycota</taxon>
        <taxon>Pezizomycotina</taxon>
        <taxon>Dothideomycetes</taxon>
        <taxon>Pleosporomycetidae</taxon>
        <taxon>Pleosporales</taxon>
        <taxon>Massarineae</taxon>
        <taxon>Trematosphaeriaceae</taxon>
        <taxon>Trematosphaeria</taxon>
    </lineage>
</organism>
<dbReference type="Gene3D" id="3.40.50.300">
    <property type="entry name" value="P-loop containing nucleotide triphosphate hydrolases"/>
    <property type="match status" value="2"/>
</dbReference>
<evidence type="ECO:0000256" key="10">
    <source>
        <dbReference type="SAM" id="Phobius"/>
    </source>
</evidence>
<evidence type="ECO:0000256" key="8">
    <source>
        <dbReference type="ARBA" id="ARBA00023136"/>
    </source>
</evidence>
<feature type="transmembrane region" description="Helical" evidence="10">
    <location>
        <begin position="450"/>
        <end position="473"/>
    </location>
</feature>
<evidence type="ECO:0000313" key="13">
    <source>
        <dbReference type="Proteomes" id="UP000800094"/>
    </source>
</evidence>
<evidence type="ECO:0000256" key="7">
    <source>
        <dbReference type="ARBA" id="ARBA00022989"/>
    </source>
</evidence>
<protein>
    <recommendedName>
        <fullName evidence="11">ABC transporter domain-containing protein</fullName>
    </recommendedName>
</protein>
<proteinExistence type="inferred from homology"/>
<keyword evidence="3" id="KW-0813">Transport</keyword>
<dbReference type="InterPro" id="IPR003439">
    <property type="entry name" value="ABC_transporter-like_ATP-bd"/>
</dbReference>
<dbReference type="AlphaFoldDB" id="A0A6A6IPZ7"/>
<dbReference type="EMBL" id="ML987192">
    <property type="protein sequence ID" value="KAF2252615.1"/>
    <property type="molecule type" value="Genomic_DNA"/>
</dbReference>
<feature type="domain" description="ABC transporter" evidence="11">
    <location>
        <begin position="712"/>
        <end position="937"/>
    </location>
</feature>
<feature type="transmembrane region" description="Helical" evidence="10">
    <location>
        <begin position="485"/>
        <end position="504"/>
    </location>
</feature>
<evidence type="ECO:0000256" key="2">
    <source>
        <dbReference type="ARBA" id="ARBA00006012"/>
    </source>
</evidence>